<dbReference type="InterPro" id="IPR027417">
    <property type="entry name" value="P-loop_NTPase"/>
</dbReference>
<dbReference type="SUPFAM" id="SSF52540">
    <property type="entry name" value="P-loop containing nucleoside triphosphate hydrolases"/>
    <property type="match status" value="1"/>
</dbReference>
<evidence type="ECO:0000313" key="4">
    <source>
        <dbReference type="Proteomes" id="UP001597168"/>
    </source>
</evidence>
<dbReference type="RefSeq" id="WP_380730360.1">
    <property type="nucleotide sequence ID" value="NZ_JBHTLK010000403.1"/>
</dbReference>
<gene>
    <name evidence="3" type="ORF">ACFQ3T_35525</name>
</gene>
<feature type="transmembrane region" description="Helical" evidence="1">
    <location>
        <begin position="7"/>
        <end position="27"/>
    </location>
</feature>
<protein>
    <submittedName>
        <fullName evidence="3">NACHT domain-containing protein</fullName>
    </submittedName>
</protein>
<organism evidence="3 4">
    <name type="scientific">Saccharothrix hoggarensis</name>
    <dbReference type="NCBI Taxonomy" id="913853"/>
    <lineage>
        <taxon>Bacteria</taxon>
        <taxon>Bacillati</taxon>
        <taxon>Actinomycetota</taxon>
        <taxon>Actinomycetes</taxon>
        <taxon>Pseudonocardiales</taxon>
        <taxon>Pseudonocardiaceae</taxon>
        <taxon>Saccharothrix</taxon>
    </lineage>
</organism>
<sequence>MRSPGLLPTVAATLLVILIGLLTNLVTDDDPPAWGWPVWGCVALGLVVVETGRHLGSRRGASANPEPSARDRSRALARVRKHVDTSLRQALGDVETLTLVVRTDEGDVTATAAYDRDESLALLGAAGSGKSTELLRLAGALVDRAERDADEPIPVVLSLAGWGVSRRSGLADVLRPRSRRREEPPEALPDWLVGQMSARYGVVPQIARAWLANRKLALLLDGLDEVRPDLRDRCARAIDELVADLAQPPMAVACRTADYPGLRLRTTATMVPLSAEQVARHLAGVPAHLRELVDGPLWLRVVKTLPDPARVEPRRLLDAYLAELLDRRGGEHRTRVVRRHGLLARHGADDERIDPDGVLVPSAAVALR</sequence>
<comment type="caution">
    <text evidence="3">The sequence shown here is derived from an EMBL/GenBank/DDBJ whole genome shotgun (WGS) entry which is preliminary data.</text>
</comment>
<proteinExistence type="predicted"/>
<evidence type="ECO:0000313" key="3">
    <source>
        <dbReference type="EMBL" id="MFD1152478.1"/>
    </source>
</evidence>
<dbReference type="InterPro" id="IPR007111">
    <property type="entry name" value="NACHT_NTPase"/>
</dbReference>
<keyword evidence="4" id="KW-1185">Reference proteome</keyword>
<keyword evidence="1" id="KW-0812">Transmembrane</keyword>
<keyword evidence="1" id="KW-0472">Membrane</keyword>
<name>A0ABW3R624_9PSEU</name>
<dbReference type="Pfam" id="PF05729">
    <property type="entry name" value="NACHT"/>
    <property type="match status" value="1"/>
</dbReference>
<evidence type="ECO:0000259" key="2">
    <source>
        <dbReference type="PROSITE" id="PS50837"/>
    </source>
</evidence>
<dbReference type="Proteomes" id="UP001597168">
    <property type="component" value="Unassembled WGS sequence"/>
</dbReference>
<dbReference type="Gene3D" id="3.40.50.300">
    <property type="entry name" value="P-loop containing nucleotide triphosphate hydrolases"/>
    <property type="match status" value="1"/>
</dbReference>
<accession>A0ABW3R624</accession>
<dbReference type="EMBL" id="JBHTLK010000403">
    <property type="protein sequence ID" value="MFD1152478.1"/>
    <property type="molecule type" value="Genomic_DNA"/>
</dbReference>
<dbReference type="PROSITE" id="PS50837">
    <property type="entry name" value="NACHT"/>
    <property type="match status" value="1"/>
</dbReference>
<reference evidence="4" key="1">
    <citation type="journal article" date="2019" name="Int. J. Syst. Evol. Microbiol.">
        <title>The Global Catalogue of Microorganisms (GCM) 10K type strain sequencing project: providing services to taxonomists for standard genome sequencing and annotation.</title>
        <authorList>
            <consortium name="The Broad Institute Genomics Platform"/>
            <consortium name="The Broad Institute Genome Sequencing Center for Infectious Disease"/>
            <person name="Wu L."/>
            <person name="Ma J."/>
        </authorList>
    </citation>
    <scope>NUCLEOTIDE SEQUENCE [LARGE SCALE GENOMIC DNA]</scope>
    <source>
        <strain evidence="4">CCUG 60214</strain>
    </source>
</reference>
<feature type="domain" description="NACHT" evidence="2">
    <location>
        <begin position="118"/>
        <end position="242"/>
    </location>
</feature>
<feature type="transmembrane region" description="Helical" evidence="1">
    <location>
        <begin position="33"/>
        <end position="49"/>
    </location>
</feature>
<keyword evidence="1" id="KW-1133">Transmembrane helix</keyword>
<evidence type="ECO:0000256" key="1">
    <source>
        <dbReference type="SAM" id="Phobius"/>
    </source>
</evidence>
<feature type="non-terminal residue" evidence="3">
    <location>
        <position position="368"/>
    </location>
</feature>